<dbReference type="PANTHER" id="PTHR43433:SF5">
    <property type="entry name" value="AB HYDROLASE-1 DOMAIN-CONTAINING PROTEIN"/>
    <property type="match status" value="1"/>
</dbReference>
<reference evidence="3" key="1">
    <citation type="submission" date="2019-09" db="EMBL/GenBank/DDBJ databases">
        <title>Mumia zhuanghuii sp. nov. isolated from the intestinal contents of plateau pika (Ochotona curzoniae) in the Qinghai-Tibet plateau of China.</title>
        <authorList>
            <person name="Tian Z."/>
        </authorList>
    </citation>
    <scope>NUCLEOTIDE SEQUENCE [LARGE SCALE GENOMIC DNA]</scope>
    <source>
        <strain evidence="3">L-033</strain>
    </source>
</reference>
<dbReference type="InterPro" id="IPR000073">
    <property type="entry name" value="AB_hydrolase_1"/>
</dbReference>
<protein>
    <submittedName>
        <fullName evidence="2">Alpha/beta hydrolase</fullName>
    </submittedName>
</protein>
<dbReference type="PANTHER" id="PTHR43433">
    <property type="entry name" value="HYDROLASE, ALPHA/BETA FOLD FAMILY PROTEIN"/>
    <property type="match status" value="1"/>
</dbReference>
<accession>A0A5N0TL52</accession>
<sequence>MQGDRPIETEAWGAGDAAPALVVPGGPCRDPEYLGDLAGITEVRPLVVMHPRGTPRTGGRSRGWWNDAEDLVAIADALSLDAVDIVAHSAGTRLALAAAARFPDRVRSLLLIAPPATWLTGTAHDGAILAAQRNEPAVTAAAASMAAPTPTTEAGFQRAIRVEAPAGYARWSDLERAHSSDGGMTLAAALAWFDAIPDDAVDRVLGAALPDTCVIAGDRDILTGVQPVRDYARLLEADLQMLAGCGHYPWVEQPSAFRDAALGWLGR</sequence>
<organism evidence="2 3">
    <name type="scientific">Microbacterium caowuchunii</name>
    <dbReference type="NCBI Taxonomy" id="2614638"/>
    <lineage>
        <taxon>Bacteria</taxon>
        <taxon>Bacillati</taxon>
        <taxon>Actinomycetota</taxon>
        <taxon>Actinomycetes</taxon>
        <taxon>Micrococcales</taxon>
        <taxon>Microbacteriaceae</taxon>
        <taxon>Microbacterium</taxon>
    </lineage>
</organism>
<dbReference type="Proteomes" id="UP000326838">
    <property type="component" value="Unassembled WGS sequence"/>
</dbReference>
<evidence type="ECO:0000259" key="1">
    <source>
        <dbReference type="Pfam" id="PF00561"/>
    </source>
</evidence>
<dbReference type="InterPro" id="IPR029058">
    <property type="entry name" value="AB_hydrolase_fold"/>
</dbReference>
<name>A0A5N0TL52_9MICO</name>
<feature type="domain" description="AB hydrolase-1" evidence="1">
    <location>
        <begin position="48"/>
        <end position="249"/>
    </location>
</feature>
<dbReference type="SUPFAM" id="SSF53474">
    <property type="entry name" value="alpha/beta-Hydrolases"/>
    <property type="match status" value="1"/>
</dbReference>
<keyword evidence="3" id="KW-1185">Reference proteome</keyword>
<comment type="caution">
    <text evidence="2">The sequence shown here is derived from an EMBL/GenBank/DDBJ whole genome shotgun (WGS) entry which is preliminary data.</text>
</comment>
<gene>
    <name evidence="2" type="ORF">F6B40_05570</name>
</gene>
<dbReference type="Gene3D" id="3.40.50.1820">
    <property type="entry name" value="alpha/beta hydrolase"/>
    <property type="match status" value="1"/>
</dbReference>
<dbReference type="Pfam" id="PF00561">
    <property type="entry name" value="Abhydrolase_1"/>
    <property type="match status" value="1"/>
</dbReference>
<evidence type="ECO:0000313" key="3">
    <source>
        <dbReference type="Proteomes" id="UP000326838"/>
    </source>
</evidence>
<evidence type="ECO:0000313" key="2">
    <source>
        <dbReference type="EMBL" id="KAA9135281.1"/>
    </source>
</evidence>
<dbReference type="InterPro" id="IPR050471">
    <property type="entry name" value="AB_hydrolase"/>
</dbReference>
<dbReference type="EMBL" id="VYUY01000006">
    <property type="protein sequence ID" value="KAA9135281.1"/>
    <property type="molecule type" value="Genomic_DNA"/>
</dbReference>
<keyword evidence="2" id="KW-0378">Hydrolase</keyword>
<dbReference type="GO" id="GO:0016787">
    <property type="term" value="F:hydrolase activity"/>
    <property type="evidence" value="ECO:0007669"/>
    <property type="project" value="UniProtKB-KW"/>
</dbReference>
<dbReference type="AlphaFoldDB" id="A0A5N0TL52"/>
<proteinExistence type="predicted"/>